<proteinExistence type="predicted"/>
<evidence type="ECO:0000313" key="1">
    <source>
        <dbReference type="EMBL" id="CAK9147813.1"/>
    </source>
</evidence>
<gene>
    <name evidence="1" type="ORF">ILEXP_LOCUS15754</name>
</gene>
<reference evidence="1 2" key="1">
    <citation type="submission" date="2024-02" db="EMBL/GenBank/DDBJ databases">
        <authorList>
            <person name="Vignale AGUSTIN F."/>
            <person name="Sosa J E."/>
            <person name="Modenutti C."/>
        </authorList>
    </citation>
    <scope>NUCLEOTIDE SEQUENCE [LARGE SCALE GENOMIC DNA]</scope>
</reference>
<sequence length="71" mass="8275">MKWVWTGWNESFFSTVERINLAFRRFRLHGGDVSPVKMPHKRCEVKFAGQCFPASQSVVRKREMNCVASVL</sequence>
<comment type="caution">
    <text evidence="1">The sequence shown here is derived from an EMBL/GenBank/DDBJ whole genome shotgun (WGS) entry which is preliminary data.</text>
</comment>
<dbReference type="AlphaFoldDB" id="A0ABC8RS40"/>
<dbReference type="EMBL" id="CAUOFW020001724">
    <property type="protein sequence ID" value="CAK9147813.1"/>
    <property type="molecule type" value="Genomic_DNA"/>
</dbReference>
<name>A0ABC8RS40_9AQUA</name>
<organism evidence="1 2">
    <name type="scientific">Ilex paraguariensis</name>
    <name type="common">yerba mate</name>
    <dbReference type="NCBI Taxonomy" id="185542"/>
    <lineage>
        <taxon>Eukaryota</taxon>
        <taxon>Viridiplantae</taxon>
        <taxon>Streptophyta</taxon>
        <taxon>Embryophyta</taxon>
        <taxon>Tracheophyta</taxon>
        <taxon>Spermatophyta</taxon>
        <taxon>Magnoliopsida</taxon>
        <taxon>eudicotyledons</taxon>
        <taxon>Gunneridae</taxon>
        <taxon>Pentapetalae</taxon>
        <taxon>asterids</taxon>
        <taxon>campanulids</taxon>
        <taxon>Aquifoliales</taxon>
        <taxon>Aquifoliaceae</taxon>
        <taxon>Ilex</taxon>
    </lineage>
</organism>
<dbReference type="Proteomes" id="UP001642360">
    <property type="component" value="Unassembled WGS sequence"/>
</dbReference>
<keyword evidence="2" id="KW-1185">Reference proteome</keyword>
<protein>
    <submittedName>
        <fullName evidence="1">Uncharacterized protein</fullName>
    </submittedName>
</protein>
<accession>A0ABC8RS40</accession>
<evidence type="ECO:0000313" key="2">
    <source>
        <dbReference type="Proteomes" id="UP001642360"/>
    </source>
</evidence>